<name>A0AAE3TB60_9RHOB</name>
<comment type="caution">
    <text evidence="3">The sequence shown here is derived from an EMBL/GenBank/DDBJ whole genome shotgun (WGS) entry which is preliminary data.</text>
</comment>
<organism evidence="3 4">
    <name type="scientific">Psychromarinibacter sediminicola</name>
    <dbReference type="NCBI Taxonomy" id="3033385"/>
    <lineage>
        <taxon>Bacteria</taxon>
        <taxon>Pseudomonadati</taxon>
        <taxon>Pseudomonadota</taxon>
        <taxon>Alphaproteobacteria</taxon>
        <taxon>Rhodobacterales</taxon>
        <taxon>Paracoccaceae</taxon>
        <taxon>Psychromarinibacter</taxon>
    </lineage>
</organism>
<dbReference type="InterPro" id="IPR043736">
    <property type="entry name" value="DUF5681"/>
</dbReference>
<keyword evidence="4" id="KW-1185">Reference proteome</keyword>
<dbReference type="EMBL" id="JARGYC010000215">
    <property type="protein sequence ID" value="MDF0603982.1"/>
    <property type="molecule type" value="Genomic_DNA"/>
</dbReference>
<protein>
    <recommendedName>
        <fullName evidence="2">DUF5681 domain-containing protein</fullName>
    </recommendedName>
</protein>
<evidence type="ECO:0000259" key="2">
    <source>
        <dbReference type="Pfam" id="PF18932"/>
    </source>
</evidence>
<dbReference type="AlphaFoldDB" id="A0AAE3TB60"/>
<proteinExistence type="predicted"/>
<feature type="compositionally biased region" description="Basic and acidic residues" evidence="1">
    <location>
        <begin position="1"/>
        <end position="16"/>
    </location>
</feature>
<evidence type="ECO:0000313" key="4">
    <source>
        <dbReference type="Proteomes" id="UP001220964"/>
    </source>
</evidence>
<accession>A0AAE3TB60</accession>
<dbReference type="Proteomes" id="UP001220964">
    <property type="component" value="Unassembled WGS sequence"/>
</dbReference>
<dbReference type="Pfam" id="PF18932">
    <property type="entry name" value="DUF5681"/>
    <property type="match status" value="1"/>
</dbReference>
<feature type="region of interest" description="Disordered" evidence="1">
    <location>
        <begin position="1"/>
        <end position="31"/>
    </location>
</feature>
<evidence type="ECO:0000313" key="3">
    <source>
        <dbReference type="EMBL" id="MDF0603982.1"/>
    </source>
</evidence>
<sequence>MVARKNDRKTYTDDTGKFAPGNPGRPKGSRHKATLAIEELLQGEAEGLTRKAVDLAMGGDTTALRLCLERIAPPRKDTPVEFELPPMETAQDAAQAAQAVLQAVSCGSLTPMEGASVMALVEGYRKTLETTELEQRISALEKAK</sequence>
<gene>
    <name evidence="3" type="ORF">P1J78_25065</name>
</gene>
<evidence type="ECO:0000256" key="1">
    <source>
        <dbReference type="SAM" id="MobiDB-lite"/>
    </source>
</evidence>
<reference evidence="3" key="1">
    <citation type="submission" date="2023-03" db="EMBL/GenBank/DDBJ databases">
        <title>Multiphase analysis and comparison of six strains from genera Psychromarinibacter, Lutimaribacter, and Maritimibacter, including a novel species: Psychromarinibacter sediminicola sp. nov.</title>
        <authorList>
            <person name="Wang Y.-H."/>
            <person name="Ye M.-Q."/>
            <person name="Du Z.-J."/>
        </authorList>
    </citation>
    <scope>NUCLEOTIDE SEQUENCE</scope>
    <source>
        <strain evidence="3">C21-152</strain>
    </source>
</reference>
<feature type="domain" description="DUF5681" evidence="2">
    <location>
        <begin position="16"/>
        <end position="74"/>
    </location>
</feature>